<dbReference type="Proteomes" id="UP001159427">
    <property type="component" value="Unassembled WGS sequence"/>
</dbReference>
<organism evidence="10 11">
    <name type="scientific">Porites evermanni</name>
    <dbReference type="NCBI Taxonomy" id="104178"/>
    <lineage>
        <taxon>Eukaryota</taxon>
        <taxon>Metazoa</taxon>
        <taxon>Cnidaria</taxon>
        <taxon>Anthozoa</taxon>
        <taxon>Hexacorallia</taxon>
        <taxon>Scleractinia</taxon>
        <taxon>Fungiina</taxon>
        <taxon>Poritidae</taxon>
        <taxon>Porites</taxon>
    </lineage>
</organism>
<dbReference type="PANTHER" id="PTHR23080">
    <property type="entry name" value="THAP DOMAIN PROTEIN"/>
    <property type="match status" value="1"/>
</dbReference>
<sequence>LLRNVTIILNRMLASSLFPNPEKNKEEYDQWVRLLRRADRKPSKHSKVCSCHFRHGKKSAGQEIFKWNDDKLLPSQKTPPKKKKKPKSLVNKLPTIKDTMAIINAKSAESSDTWDERSSTPTEQIILEAELNVAKQELNYHQETMQYQKKYYSVSILSSEVIRMKTGLPTKEIFTIVVDYTAKFKDSISYYCGWKVESITFEDQIFITLMKLRQNYTNLHLAQLFSCSVGTISNIVITIVHILHTLLFDDLMRVIPSRNKNCLCSPSSFSEFSSCRIIIDCTDIEVATPSLMSQQNVTYSSYRGMNSFKVLTGVAPNVDFTFSLTRFVHCISKRVINFHPSISIKANGSLLTIANNLKPRADRKPSKHSKVCSCHFRHGKKSAGQEIFKWNDDKLLPSQKTPPKKKKKPKSLVNKLPTIKDTMAIINAKSAESSDTWDERSSTPTEQIILEAELNVAKQELNYHQETMQYQKKYYSVSILSSEVIRMKTGLPTKEIFTIVVDYTAKFKDSISYYCGWKVESITFEDQIFITLMKLRQNYTNLHLAQLFSCSVGTISNIVITIVHILHTLLFDDLMRVIPSRNKNCLCSPSSFSEFSSCRIIIDCTDIEVATPSLMSQQNVTYSSYRGMNSFKVLTGVAPNGVLTYISNLYPGSISNKEIVQQSGFLQHFVPGDLIFADKGFLIQDIVPKGVSVNIPPFLEHDKFTESEGKLTKSFARCRIHV</sequence>
<accession>A0ABN8S6R0</accession>
<evidence type="ECO:0000313" key="11">
    <source>
        <dbReference type="Proteomes" id="UP001159427"/>
    </source>
</evidence>
<evidence type="ECO:0000259" key="9">
    <source>
        <dbReference type="Pfam" id="PF13613"/>
    </source>
</evidence>
<feature type="domain" description="Transposase Helix-turn-helix" evidence="9">
    <location>
        <begin position="523"/>
        <end position="570"/>
    </location>
</feature>
<keyword evidence="11" id="KW-1185">Reference proteome</keyword>
<feature type="non-terminal residue" evidence="10">
    <location>
        <position position="722"/>
    </location>
</feature>
<evidence type="ECO:0008006" key="12">
    <source>
        <dbReference type="Google" id="ProtNLM"/>
    </source>
</evidence>
<feature type="domain" description="DDE Tnp4" evidence="8">
    <location>
        <begin position="602"/>
        <end position="722"/>
    </location>
</feature>
<proteinExistence type="predicted"/>
<dbReference type="InterPro" id="IPR027805">
    <property type="entry name" value="Transposase_HTH_dom"/>
</dbReference>
<evidence type="ECO:0000256" key="1">
    <source>
        <dbReference type="ARBA" id="ARBA00001968"/>
    </source>
</evidence>
<dbReference type="EMBL" id="CALNXI010002376">
    <property type="protein sequence ID" value="CAH3186920.1"/>
    <property type="molecule type" value="Genomic_DNA"/>
</dbReference>
<evidence type="ECO:0000256" key="4">
    <source>
        <dbReference type="ARBA" id="ARBA00022833"/>
    </source>
</evidence>
<reference evidence="10 11" key="1">
    <citation type="submission" date="2022-05" db="EMBL/GenBank/DDBJ databases">
        <authorList>
            <consortium name="Genoscope - CEA"/>
            <person name="William W."/>
        </authorList>
    </citation>
    <scope>NUCLEOTIDE SEQUENCE [LARGE SCALE GENOMIC DNA]</scope>
</reference>
<comment type="cofactor">
    <cofactor evidence="1">
        <name>a divalent metal cation</name>
        <dbReference type="ChEBI" id="CHEBI:60240"/>
    </cofactor>
</comment>
<keyword evidence="5" id="KW-0238">DNA-binding</keyword>
<dbReference type="Pfam" id="PF13613">
    <property type="entry name" value="HTH_Tnp_4"/>
    <property type="match status" value="2"/>
</dbReference>
<keyword evidence="4" id="KW-0862">Zinc</keyword>
<protein>
    <recommendedName>
        <fullName evidence="12">THAP-type domain-containing protein</fullName>
    </recommendedName>
</protein>
<feature type="domain" description="DDE Tnp4" evidence="8">
    <location>
        <begin position="279"/>
        <end position="323"/>
    </location>
</feature>
<keyword evidence="3" id="KW-0863">Zinc-finger</keyword>
<evidence type="ECO:0000259" key="8">
    <source>
        <dbReference type="Pfam" id="PF13359"/>
    </source>
</evidence>
<dbReference type="Pfam" id="PF05485">
    <property type="entry name" value="THAP"/>
    <property type="match status" value="1"/>
</dbReference>
<evidence type="ECO:0000313" key="10">
    <source>
        <dbReference type="EMBL" id="CAH3186920.1"/>
    </source>
</evidence>
<dbReference type="PANTHER" id="PTHR23080:SF133">
    <property type="entry name" value="SI:CH211-262I1.5-RELATED"/>
    <property type="match status" value="1"/>
</dbReference>
<gene>
    <name evidence="10" type="ORF">PEVE_00017210</name>
</gene>
<evidence type="ECO:0000256" key="6">
    <source>
        <dbReference type="SAM" id="MobiDB-lite"/>
    </source>
</evidence>
<dbReference type="Pfam" id="PF13359">
    <property type="entry name" value="DDE_Tnp_4"/>
    <property type="match status" value="2"/>
</dbReference>
<evidence type="ECO:0000256" key="5">
    <source>
        <dbReference type="ARBA" id="ARBA00023125"/>
    </source>
</evidence>
<comment type="caution">
    <text evidence="10">The sequence shown here is derived from an EMBL/GenBank/DDBJ whole genome shotgun (WGS) entry which is preliminary data.</text>
</comment>
<feature type="region of interest" description="Disordered" evidence="6">
    <location>
        <begin position="394"/>
        <end position="413"/>
    </location>
</feature>
<dbReference type="InterPro" id="IPR027806">
    <property type="entry name" value="HARBI1_dom"/>
</dbReference>
<evidence type="ECO:0000256" key="2">
    <source>
        <dbReference type="ARBA" id="ARBA00022723"/>
    </source>
</evidence>
<feature type="domain" description="THAP-type" evidence="7">
    <location>
        <begin position="16"/>
        <end position="59"/>
    </location>
</feature>
<feature type="non-terminal residue" evidence="10">
    <location>
        <position position="1"/>
    </location>
</feature>
<evidence type="ECO:0000259" key="7">
    <source>
        <dbReference type="Pfam" id="PF05485"/>
    </source>
</evidence>
<name>A0ABN8S6R0_9CNID</name>
<dbReference type="InterPro" id="IPR006612">
    <property type="entry name" value="THAP_Znf"/>
</dbReference>
<dbReference type="SUPFAM" id="SSF57716">
    <property type="entry name" value="Glucocorticoid receptor-like (DNA-binding domain)"/>
    <property type="match status" value="1"/>
</dbReference>
<keyword evidence="2" id="KW-0479">Metal-binding</keyword>
<evidence type="ECO:0000256" key="3">
    <source>
        <dbReference type="ARBA" id="ARBA00022771"/>
    </source>
</evidence>
<feature type="domain" description="Transposase Helix-turn-helix" evidence="9">
    <location>
        <begin position="200"/>
        <end position="247"/>
    </location>
</feature>